<dbReference type="SUPFAM" id="SSF57424">
    <property type="entry name" value="LDL receptor-like module"/>
    <property type="match status" value="1"/>
</dbReference>
<feature type="compositionally biased region" description="Low complexity" evidence="2">
    <location>
        <begin position="1765"/>
        <end position="1778"/>
    </location>
</feature>
<proteinExistence type="predicted"/>
<organism evidence="3 4">
    <name type="scientific">Bursaphelenchus xylophilus</name>
    <name type="common">Pinewood nematode worm</name>
    <name type="synonym">Aphelenchoides xylophilus</name>
    <dbReference type="NCBI Taxonomy" id="6326"/>
    <lineage>
        <taxon>Eukaryota</taxon>
        <taxon>Metazoa</taxon>
        <taxon>Ecdysozoa</taxon>
        <taxon>Nematoda</taxon>
        <taxon>Chromadorea</taxon>
        <taxon>Rhabditida</taxon>
        <taxon>Tylenchina</taxon>
        <taxon>Tylenchomorpha</taxon>
        <taxon>Aphelenchoidea</taxon>
        <taxon>Aphelenchoididae</taxon>
        <taxon>Bursaphelenchus</taxon>
    </lineage>
</organism>
<feature type="region of interest" description="Disordered" evidence="2">
    <location>
        <begin position="2016"/>
        <end position="2077"/>
    </location>
</feature>
<feature type="compositionally biased region" description="Pro residues" evidence="2">
    <location>
        <begin position="1754"/>
        <end position="1764"/>
    </location>
</feature>
<dbReference type="CDD" id="cd00112">
    <property type="entry name" value="LDLa"/>
    <property type="match status" value="1"/>
</dbReference>
<dbReference type="InterPro" id="IPR002172">
    <property type="entry name" value="LDrepeatLR_classA_rpt"/>
</dbReference>
<feature type="region of interest" description="Disordered" evidence="2">
    <location>
        <begin position="1894"/>
        <end position="1965"/>
    </location>
</feature>
<comment type="caution">
    <text evidence="3">The sequence shown here is derived from an EMBL/GenBank/DDBJ whole genome shotgun (WGS) entry which is preliminary data.</text>
</comment>
<evidence type="ECO:0000313" key="3">
    <source>
        <dbReference type="EMBL" id="CAD5222976.1"/>
    </source>
</evidence>
<feature type="compositionally biased region" description="Basic and acidic residues" evidence="2">
    <location>
        <begin position="1601"/>
        <end position="1620"/>
    </location>
</feature>
<feature type="compositionally biased region" description="Polar residues" evidence="2">
    <location>
        <begin position="1700"/>
        <end position="1710"/>
    </location>
</feature>
<feature type="compositionally biased region" description="Polar residues" evidence="2">
    <location>
        <begin position="1625"/>
        <end position="1634"/>
    </location>
</feature>
<dbReference type="SMART" id="SM00192">
    <property type="entry name" value="LDLa"/>
    <property type="match status" value="1"/>
</dbReference>
<sequence length="2317" mass="254102">MLNWIYCKSWTYIRLPMSGLGKAEISPRHVQRDVSIVQVEDKHNNDAAYEVNEVPLHRLARWKYSTTTPSSSIRLQMWSTNEKHVIFWTPPMRKTVCSRRLNPDTVNEELSKKKFCYPGQILCGSYCANLEHLADCLTNPKCDDEPGSSKFLLEPAFCPSLKRKLCDLPNTLPCRGYGECVFSHWFQNGRKDCFDGSDEDSDYVRIFQLARNHLQHIVPQIISSGGSAQIFAFPPNSTNETESFGRENQKQGLESVGMASANLGQHSGAGQIGQNEILSEKNGIFDQKISHTRPIPIPIPQTGGPQASFFTTPNPRDYFQKIDETEKEKFQHHGNFPARPPGIILPPILFVTTTISPPTKPFDPFEAFGITRPSEVDVYQVQPTLYPGQKLPQNRPTTLYPGQILRPGEGYHAATPPSISTLWPIYGTFETTQEYNGRLDEFGDVIASQTLKPSFPFFPKAPPTNLQPPTGPNHPVQQPQQPIYRPPTTFRPFQPSPETWIVFNTKADQFEGLTGVTTELPASAPAEPSNLPTEQPACCRPVTLYPGQPTPRGYGEPTLYPGQVRPSIYPGQFETAKPTLYPGQGRPFGPGLIVPDLSHNLRPALPSPTLFPGQRVTVFPGEPLGQERPIFPGQGQPSTQNVFPAQPTLFPALGQPMQPPQPTLWPNQQVFPGPFPPRPTPFPTLLPPPQPNILPQATTKTYPVVLPGGFVLWPDGIQRPATAPATTTATTTAIPYDEFGIPRAETPLGTTISGPIEVSLGIQHPHRTTTPIPTTIFEELTSTTAAPRLRPLQPVNGFPQQGLWPVVFPKPAVHPDEGNKWPPILVPPTYMPIVSTYPPETEGNEWPTVRPIYPHEIGENVKPEGNLRANDTLLGSAEVANVTVGYEATHGGTATDEYGHVIPIIVAEVGRHISHEKPKTQTTAAKPTVTVTHPNLASKLPEVSTVSPQQPFSATTFGETVAASEIWSTFRGSTGEITGEYTGNTYTGEAMNTYTGSTVSPEYTGTVYTGKASAGTEGLEFTATTVLPSVNTHGTGQTGHIDRIIGGSQEYLSSTIHPEGYTGSTEPAIGHTGSTNEFTATGKENELETSSSFFSASPYPEATIEHGQNNLASYTFAPFNPTKWLPIVPAALLAETLGSKKYAEFGCTDRINHISKDTIRTTDCECPPGQMKTVHEVCVRAPVATFTVNVKSVCYKEFAGNSEDAAEIALMKLANGVAENACIRDRKNKELVVNAMCDGCTVKSLRKLLEARQKDIPDVEMEINEALGHQNQCANDLLNDCDEGECHVIDLRYACLCPNGTVDVNNDGRKCTRTGCTRFLGVCVVVWAIILLLMFCLLPCIIALLCYRCGCSQCDPLVEYYKKTIGHRVADVEAAPATARTNSPILQEHNEGRPHKPEPISTVVIPVPTKLTGNDFDQSKPGFYDDYLPEDELSETASRGLVSIVSTEESDLGIPDQGLQTTTVEVHNEVDAEETVRRRDSAESRAGTPTLWEKYQILGEQFARDEEYPQNSESSSLDSLFARYQERELQKFIEKNPHLLIPVEGPERPQPVTTLPGQVPFNTTSSSVVQQGIPTLNPIPPTPAASGSEDESGKGAVSDNAVEKRDVSEASRALTAEHSDAGISTPASDVSTPMNIEEAIAFAEAITRESKQNHADSEDETSSSSSIAPSDKSDELFHLPQVEGDFDIGNLVDDVIQGVQRETTPGSQRADSAPRPILKMPIPKNDQSAPERTVPTSTISATNAAANSRRTRSKPPPEPRPAPKPAKAAKPPIPAAAKRGVAGPSRVAAVRKEQTLQRRTVVQKSTVERGRAKVMTKTVKKKSKKLDSDDDILPSASGSLPPSTRSRHSLKSPVSRKSSLPSQVKRSETSTKLPKITAGDFMIGDIDLDLPGPHVIPASLDDIKSGRVSRELSRNSLRDTEDARVDGKRRDNGDVSSGDGVSSSNRKNFPPLDLKGVQKPAESDRVKFGSSLLPRVYRVGEDGSYRALRGSRRSRTFESSVRPSLAPRVSRIHSKTFDADLMNGPKSSRIGPKSTNYGSKSTNYGPKSSFHSHSSIPSGARRSLLASRAPQSSRVAKKPVVFARESSYDLDIPRRSGYGLKSRYLANQPVNFNVTLRRRSPRSGGTSSRLQPCHSHRLPRVNVAASTCAVAERVQPLAEGANAELEEKVHEHCLTDRKPWDSSPLREGELQKIPLDWNLTSSESLLHSLERRRSKSYSEIALSRKSLPNIWSDEEFAPKNGKNPRFTDVKDCPLTKMGVPVGRERRHHSLIDAKFSRPVETAQRIHRLPPIENVEERRKWMEKVKKSLNSKEFLNYD</sequence>
<feature type="compositionally biased region" description="Basic and acidic residues" evidence="2">
    <location>
        <begin position="1901"/>
        <end position="1933"/>
    </location>
</feature>
<protein>
    <submittedName>
        <fullName evidence="3">(pine wood nematode) hypothetical protein</fullName>
    </submittedName>
</protein>
<feature type="region of interest" description="Disordered" evidence="2">
    <location>
        <begin position="1540"/>
        <end position="1634"/>
    </location>
</feature>
<dbReference type="EMBL" id="CAJFCV020000003">
    <property type="protein sequence ID" value="CAG9111463.1"/>
    <property type="molecule type" value="Genomic_DNA"/>
</dbReference>
<dbReference type="OrthoDB" id="6514358at2759"/>
<evidence type="ECO:0000256" key="2">
    <source>
        <dbReference type="SAM" id="MobiDB-lite"/>
    </source>
</evidence>
<name>A0A7I8WG90_BURXY</name>
<accession>A0A7I8WG90</accession>
<feature type="compositionally biased region" description="Polar residues" evidence="2">
    <location>
        <begin position="2033"/>
        <end position="2046"/>
    </location>
</feature>
<dbReference type="EMBL" id="CAJFDI010000003">
    <property type="protein sequence ID" value="CAD5222976.1"/>
    <property type="molecule type" value="Genomic_DNA"/>
</dbReference>
<evidence type="ECO:0000256" key="1">
    <source>
        <dbReference type="ARBA" id="ARBA00023157"/>
    </source>
</evidence>
<feature type="compositionally biased region" description="Low complexity" evidence="2">
    <location>
        <begin position="2048"/>
        <end position="2058"/>
    </location>
</feature>
<dbReference type="Proteomes" id="UP000659654">
    <property type="component" value="Unassembled WGS sequence"/>
</dbReference>
<evidence type="ECO:0000313" key="4">
    <source>
        <dbReference type="Proteomes" id="UP000659654"/>
    </source>
</evidence>
<feature type="compositionally biased region" description="Low complexity" evidence="2">
    <location>
        <begin position="1736"/>
        <end position="1748"/>
    </location>
</feature>
<feature type="compositionally biased region" description="Polar residues" evidence="2">
    <location>
        <begin position="1855"/>
        <end position="1864"/>
    </location>
</feature>
<reference evidence="3" key="1">
    <citation type="submission" date="2020-09" db="EMBL/GenBank/DDBJ databases">
        <authorList>
            <person name="Kikuchi T."/>
        </authorList>
    </citation>
    <scope>NUCLEOTIDE SEQUENCE</scope>
    <source>
        <strain evidence="3">Ka4C1</strain>
    </source>
</reference>
<feature type="region of interest" description="Disordered" evidence="2">
    <location>
        <begin position="1990"/>
        <end position="2009"/>
    </location>
</feature>
<gene>
    <name evidence="3" type="ORF">BXYJ_LOCUS7748</name>
</gene>
<feature type="compositionally biased region" description="Basic residues" evidence="2">
    <location>
        <begin position="1812"/>
        <end position="1824"/>
    </location>
</feature>
<dbReference type="Gene3D" id="4.10.400.10">
    <property type="entry name" value="Low-density Lipoprotein Receptor"/>
    <property type="match status" value="1"/>
</dbReference>
<feature type="region of interest" description="Disordered" evidence="2">
    <location>
        <begin position="1649"/>
        <end position="1681"/>
    </location>
</feature>
<keyword evidence="4" id="KW-1185">Reference proteome</keyword>
<dbReference type="InterPro" id="IPR036055">
    <property type="entry name" value="LDL_receptor-like_sf"/>
</dbReference>
<feature type="compositionally biased region" description="Polar residues" evidence="2">
    <location>
        <begin position="1551"/>
        <end position="1574"/>
    </location>
</feature>
<feature type="region of interest" description="Disordered" evidence="2">
    <location>
        <begin position="1697"/>
        <end position="1876"/>
    </location>
</feature>
<keyword evidence="1" id="KW-1015">Disulfide bond</keyword>
<dbReference type="Proteomes" id="UP000582659">
    <property type="component" value="Unassembled WGS sequence"/>
</dbReference>
<feature type="compositionally biased region" description="Low complexity" evidence="2">
    <location>
        <begin position="1934"/>
        <end position="1946"/>
    </location>
</feature>